<keyword evidence="2" id="KW-1185">Reference proteome</keyword>
<evidence type="ECO:0000313" key="2">
    <source>
        <dbReference type="Proteomes" id="UP001302222"/>
    </source>
</evidence>
<gene>
    <name evidence="1" type="ORF">VB798_23360</name>
</gene>
<dbReference type="InterPro" id="IPR025365">
    <property type="entry name" value="DUF4269"/>
</dbReference>
<accession>A0ABU5SQJ4</accession>
<dbReference type="Proteomes" id="UP001302222">
    <property type="component" value="Unassembled WGS sequence"/>
</dbReference>
<proteinExistence type="predicted"/>
<dbReference type="EMBL" id="JAYGIM010000023">
    <property type="protein sequence ID" value="MEA5429550.1"/>
    <property type="molecule type" value="Genomic_DNA"/>
</dbReference>
<dbReference type="RefSeq" id="WP_323689662.1">
    <property type="nucleotide sequence ID" value="NZ_JAYGIM010000023.1"/>
</dbReference>
<comment type="caution">
    <text evidence="1">The sequence shown here is derived from an EMBL/GenBank/DDBJ whole genome shotgun (WGS) entry which is preliminary data.</text>
</comment>
<evidence type="ECO:0000313" key="1">
    <source>
        <dbReference type="EMBL" id="MEA5429550.1"/>
    </source>
</evidence>
<name>A0ABU5SQJ4_9BACT</name>
<sequence length="176" mass="20609">MTHFDTIDYLKDGNEKQQKAFQILSDYAIFETLATFNPILVGTIPIEIDIETSDLDIICEWSEKQHFIDFLTTHFSHFTDFKCWSREIHGQDSVIANFKIEDFEIEIFGQNLHPKEQFAYKHLIIEHQILEHYGEKSKEKVIALKKEGIKTEPAFAQLLGLKGDPYLELLKVNYKK</sequence>
<protein>
    <submittedName>
        <fullName evidence="1">DUF4269 domain-containing protein</fullName>
    </submittedName>
</protein>
<reference evidence="1 2" key="1">
    <citation type="submission" date="2023-12" db="EMBL/GenBank/DDBJ databases">
        <title>Novel species of the genus Arcicella isolated from rivers.</title>
        <authorList>
            <person name="Lu H."/>
        </authorList>
    </citation>
    <scope>NUCLEOTIDE SEQUENCE [LARGE SCALE GENOMIC DNA]</scope>
    <source>
        <strain evidence="1 2">DC25W</strain>
    </source>
</reference>
<dbReference type="Pfam" id="PF14091">
    <property type="entry name" value="DUF4269"/>
    <property type="match status" value="1"/>
</dbReference>
<organism evidence="1 2">
    <name type="scientific">Arcicella lustrica</name>
    <dbReference type="NCBI Taxonomy" id="2984196"/>
    <lineage>
        <taxon>Bacteria</taxon>
        <taxon>Pseudomonadati</taxon>
        <taxon>Bacteroidota</taxon>
        <taxon>Cytophagia</taxon>
        <taxon>Cytophagales</taxon>
        <taxon>Flectobacillaceae</taxon>
        <taxon>Arcicella</taxon>
    </lineage>
</organism>